<dbReference type="CDD" id="cd08432">
    <property type="entry name" value="PBP2_GcdR_TrpI_HvrB_AmpR_like"/>
    <property type="match status" value="1"/>
</dbReference>
<name>A0ABU9IVZ9_9GAMM</name>
<keyword evidence="7" id="KW-1185">Reference proteome</keyword>
<dbReference type="InterPro" id="IPR000847">
    <property type="entry name" value="LysR_HTH_N"/>
</dbReference>
<dbReference type="PRINTS" id="PR00039">
    <property type="entry name" value="HTHLYSR"/>
</dbReference>
<accession>A0ABU9IVZ9</accession>
<dbReference type="PROSITE" id="PS50931">
    <property type="entry name" value="HTH_LYSR"/>
    <property type="match status" value="1"/>
</dbReference>
<comment type="caution">
    <text evidence="6">The sequence shown here is derived from an EMBL/GenBank/DDBJ whole genome shotgun (WGS) entry which is preliminary data.</text>
</comment>
<evidence type="ECO:0000256" key="3">
    <source>
        <dbReference type="ARBA" id="ARBA00023125"/>
    </source>
</evidence>
<dbReference type="InterPro" id="IPR058163">
    <property type="entry name" value="LysR-type_TF_proteobact-type"/>
</dbReference>
<evidence type="ECO:0000256" key="2">
    <source>
        <dbReference type="ARBA" id="ARBA00023015"/>
    </source>
</evidence>
<dbReference type="Gene3D" id="1.10.10.10">
    <property type="entry name" value="Winged helix-like DNA-binding domain superfamily/Winged helix DNA-binding domain"/>
    <property type="match status" value="1"/>
</dbReference>
<reference evidence="6 7" key="1">
    <citation type="submission" date="2024-04" db="EMBL/GenBank/DDBJ databases">
        <title>Draft genome sequence of Pseudoxanthomonas putridarboris WD12.</title>
        <authorList>
            <person name="Oh J."/>
        </authorList>
    </citation>
    <scope>NUCLEOTIDE SEQUENCE [LARGE SCALE GENOMIC DNA]</scope>
    <source>
        <strain evidence="6 7">WD12</strain>
    </source>
</reference>
<keyword evidence="4" id="KW-0804">Transcription</keyword>
<evidence type="ECO:0000256" key="1">
    <source>
        <dbReference type="ARBA" id="ARBA00009437"/>
    </source>
</evidence>
<dbReference type="Proteomes" id="UP001459204">
    <property type="component" value="Unassembled WGS sequence"/>
</dbReference>
<dbReference type="Gene3D" id="3.40.190.10">
    <property type="entry name" value="Periplasmic binding protein-like II"/>
    <property type="match status" value="2"/>
</dbReference>
<dbReference type="SUPFAM" id="SSF53850">
    <property type="entry name" value="Periplasmic binding protein-like II"/>
    <property type="match status" value="1"/>
</dbReference>
<keyword evidence="3" id="KW-0238">DNA-binding</keyword>
<keyword evidence="2" id="KW-0805">Transcription regulation</keyword>
<dbReference type="InterPro" id="IPR036390">
    <property type="entry name" value="WH_DNA-bd_sf"/>
</dbReference>
<dbReference type="Pfam" id="PF00126">
    <property type="entry name" value="HTH_1"/>
    <property type="match status" value="1"/>
</dbReference>
<dbReference type="InterPro" id="IPR005119">
    <property type="entry name" value="LysR_subst-bd"/>
</dbReference>
<feature type="domain" description="HTH lysR-type" evidence="5">
    <location>
        <begin position="6"/>
        <end position="63"/>
    </location>
</feature>
<dbReference type="EMBL" id="JBBWWT010000001">
    <property type="protein sequence ID" value="MEL1263139.1"/>
    <property type="molecule type" value="Genomic_DNA"/>
</dbReference>
<protein>
    <submittedName>
        <fullName evidence="6">LysR substrate-binding domain-containing protein</fullName>
    </submittedName>
</protein>
<dbReference type="SUPFAM" id="SSF46785">
    <property type="entry name" value="Winged helix' DNA-binding domain"/>
    <property type="match status" value="1"/>
</dbReference>
<comment type="similarity">
    <text evidence="1">Belongs to the LysR transcriptional regulatory family.</text>
</comment>
<organism evidence="6 7">
    <name type="scientific">Pseudoxanthomonas putridarboris</name>
    <dbReference type="NCBI Taxonomy" id="752605"/>
    <lineage>
        <taxon>Bacteria</taxon>
        <taxon>Pseudomonadati</taxon>
        <taxon>Pseudomonadota</taxon>
        <taxon>Gammaproteobacteria</taxon>
        <taxon>Lysobacterales</taxon>
        <taxon>Lysobacteraceae</taxon>
        <taxon>Pseudoxanthomonas</taxon>
    </lineage>
</organism>
<dbReference type="Pfam" id="PF03466">
    <property type="entry name" value="LysR_substrate"/>
    <property type="match status" value="1"/>
</dbReference>
<proteinExistence type="inferred from homology"/>
<sequence length="296" mass="32535">MRRGRIPLTALRSFEVAGRLQSFTRAAEELCISQAAVSRQVNELEQRLQRPLFVRMHRGVRLTDDGRQLLGVLTRCFDEMGDALDGLDGMKAGSTITISCEPSFAACWLAPNLAEFQRVHPAIDVELDSDPRLTDFRGGRPALAIRYSATATHWPRSESRHLADVEILPVAAPSLLEQAAPLRQPRDLADFTLLHEENRDLWRAWLSRTGVSVAANRGPIFADGGLVLQAVLRGQGVALMDALFAAEEIEAGRLVHLFDAAPMPHGAYWLVARRFGALPVPASSFVDWIGTRLGAA</sequence>
<evidence type="ECO:0000259" key="5">
    <source>
        <dbReference type="PROSITE" id="PS50931"/>
    </source>
</evidence>
<evidence type="ECO:0000313" key="6">
    <source>
        <dbReference type="EMBL" id="MEL1263139.1"/>
    </source>
</evidence>
<dbReference type="InterPro" id="IPR036388">
    <property type="entry name" value="WH-like_DNA-bd_sf"/>
</dbReference>
<gene>
    <name evidence="6" type="ORF">AAD027_02000</name>
</gene>
<dbReference type="PANTHER" id="PTHR30537">
    <property type="entry name" value="HTH-TYPE TRANSCRIPTIONAL REGULATOR"/>
    <property type="match status" value="1"/>
</dbReference>
<evidence type="ECO:0000256" key="4">
    <source>
        <dbReference type="ARBA" id="ARBA00023163"/>
    </source>
</evidence>
<dbReference type="RefSeq" id="WP_341724333.1">
    <property type="nucleotide sequence ID" value="NZ_JBBWWT010000001.1"/>
</dbReference>
<dbReference type="PANTHER" id="PTHR30537:SF26">
    <property type="entry name" value="GLYCINE CLEAVAGE SYSTEM TRANSCRIPTIONAL ACTIVATOR"/>
    <property type="match status" value="1"/>
</dbReference>
<evidence type="ECO:0000313" key="7">
    <source>
        <dbReference type="Proteomes" id="UP001459204"/>
    </source>
</evidence>